<evidence type="ECO:0000313" key="1">
    <source>
        <dbReference type="EMBL" id="OGZ79197.1"/>
    </source>
</evidence>
<dbReference type="InterPro" id="IPR043519">
    <property type="entry name" value="NT_sf"/>
</dbReference>
<dbReference type="AlphaFoldDB" id="A0A1G2IX73"/>
<sequence length="162" mass="18959">MRDTKKAFLWIIDVLETNKIVYKISGGFVARIYGVNRELADIDIEVSEKDILTIAREAKPYIKFGPERYQDENWDLELLTLEYEGQEIDIACAEANIFNQEKKQWEKTISDLQDINMTEVYGKTVPIEKMDTLINYKIKLGREVDIEDVKQLSEIKKKMFAN</sequence>
<dbReference type="Gene3D" id="3.30.460.40">
    <property type="match status" value="1"/>
</dbReference>
<name>A0A1G2IX73_9BACT</name>
<dbReference type="SUPFAM" id="SSF81301">
    <property type="entry name" value="Nucleotidyltransferase"/>
    <property type="match status" value="1"/>
</dbReference>
<dbReference type="EMBL" id="MHPJ01000007">
    <property type="protein sequence ID" value="OGZ79197.1"/>
    <property type="molecule type" value="Genomic_DNA"/>
</dbReference>
<protein>
    <recommendedName>
        <fullName evidence="3">MazG-related protein</fullName>
    </recommendedName>
</protein>
<evidence type="ECO:0000313" key="2">
    <source>
        <dbReference type="Proteomes" id="UP000178650"/>
    </source>
</evidence>
<proteinExistence type="predicted"/>
<organism evidence="1 2">
    <name type="scientific">Candidatus Staskawiczbacteria bacterium RIFOXYB1_FULL_37_44</name>
    <dbReference type="NCBI Taxonomy" id="1802223"/>
    <lineage>
        <taxon>Bacteria</taxon>
        <taxon>Candidatus Staskawicziibacteriota</taxon>
    </lineage>
</organism>
<evidence type="ECO:0008006" key="3">
    <source>
        <dbReference type="Google" id="ProtNLM"/>
    </source>
</evidence>
<dbReference type="Proteomes" id="UP000178650">
    <property type="component" value="Unassembled WGS sequence"/>
</dbReference>
<gene>
    <name evidence="1" type="ORF">A2358_00715</name>
</gene>
<accession>A0A1G2IX73</accession>
<dbReference type="STRING" id="1802223.A2358_00715"/>
<comment type="caution">
    <text evidence="1">The sequence shown here is derived from an EMBL/GenBank/DDBJ whole genome shotgun (WGS) entry which is preliminary data.</text>
</comment>
<reference evidence="1 2" key="1">
    <citation type="journal article" date="2016" name="Nat. Commun.">
        <title>Thousands of microbial genomes shed light on interconnected biogeochemical processes in an aquifer system.</title>
        <authorList>
            <person name="Anantharaman K."/>
            <person name="Brown C.T."/>
            <person name="Hug L.A."/>
            <person name="Sharon I."/>
            <person name="Castelle C.J."/>
            <person name="Probst A.J."/>
            <person name="Thomas B.C."/>
            <person name="Singh A."/>
            <person name="Wilkins M.J."/>
            <person name="Karaoz U."/>
            <person name="Brodie E.L."/>
            <person name="Williams K.H."/>
            <person name="Hubbard S.S."/>
            <person name="Banfield J.F."/>
        </authorList>
    </citation>
    <scope>NUCLEOTIDE SEQUENCE [LARGE SCALE GENOMIC DNA]</scope>
</reference>